<evidence type="ECO:0000313" key="1">
    <source>
        <dbReference type="EMBL" id="KAK4872010.1"/>
    </source>
</evidence>
<evidence type="ECO:0000313" key="2">
    <source>
        <dbReference type="Proteomes" id="UP001353858"/>
    </source>
</evidence>
<protein>
    <submittedName>
        <fullName evidence="1">Uncharacterized protein</fullName>
    </submittedName>
</protein>
<sequence length="413" mass="48221">MYDSGPADDRLLIFCTRKNLQVLARTANWYADGTFKTVPHFFHQLYTLHVYVNFIKTIMEQIKQFVQQMKDRDVTIQEQKTIKKSVADSNMVLSAIQLIDQNVYNLNKSKTKFISVGMNCANHFCPSVKIFATYKQEIVFTEEEWVWFLELREKIHRCFQSTEAICEPIKVGTKTIIFEIIDQKKILKIVGAENEEVYLGRESLWEIWKLAVLINYRLNQIVLKEFSNFYDTVINAVFDLPGDAKTNISNVLDQFLSKTDVVCCMLEVVTFYPEKVVFDVELEKLQTVKMWMAYAEQTWTKAVDFQTAVQRLVQEFSALEFDAEHEAVYGFTSPELCATLAEKYQNGQKFLETDANKILQRFDCIFSIDYCKELANKYMIGQDICNLFLKGEYCIKCVEMQLNIIDLYCFKVC</sequence>
<dbReference type="EMBL" id="JARPUR010000008">
    <property type="protein sequence ID" value="KAK4872010.1"/>
    <property type="molecule type" value="Genomic_DNA"/>
</dbReference>
<comment type="caution">
    <text evidence="1">The sequence shown here is derived from an EMBL/GenBank/DDBJ whole genome shotgun (WGS) entry which is preliminary data.</text>
</comment>
<keyword evidence="2" id="KW-1185">Reference proteome</keyword>
<dbReference type="AlphaFoldDB" id="A0AAN7SN14"/>
<organism evidence="1 2">
    <name type="scientific">Aquatica leii</name>
    <dbReference type="NCBI Taxonomy" id="1421715"/>
    <lineage>
        <taxon>Eukaryota</taxon>
        <taxon>Metazoa</taxon>
        <taxon>Ecdysozoa</taxon>
        <taxon>Arthropoda</taxon>
        <taxon>Hexapoda</taxon>
        <taxon>Insecta</taxon>
        <taxon>Pterygota</taxon>
        <taxon>Neoptera</taxon>
        <taxon>Endopterygota</taxon>
        <taxon>Coleoptera</taxon>
        <taxon>Polyphaga</taxon>
        <taxon>Elateriformia</taxon>
        <taxon>Elateroidea</taxon>
        <taxon>Lampyridae</taxon>
        <taxon>Luciolinae</taxon>
        <taxon>Aquatica</taxon>
    </lineage>
</organism>
<gene>
    <name evidence="1" type="ORF">RN001_016134</name>
</gene>
<dbReference type="Proteomes" id="UP001353858">
    <property type="component" value="Unassembled WGS sequence"/>
</dbReference>
<reference evidence="2" key="1">
    <citation type="submission" date="2023-01" db="EMBL/GenBank/DDBJ databases">
        <title>Key to firefly adult light organ development and bioluminescence: homeobox transcription factors regulate luciferase expression and transportation to peroxisome.</title>
        <authorList>
            <person name="Fu X."/>
        </authorList>
    </citation>
    <scope>NUCLEOTIDE SEQUENCE [LARGE SCALE GENOMIC DNA]</scope>
</reference>
<name>A0AAN7SN14_9COLE</name>
<accession>A0AAN7SN14</accession>
<proteinExistence type="predicted"/>